<dbReference type="InterPro" id="IPR041519">
    <property type="entry name" value="HEPN_RiboL-PSP"/>
</dbReference>
<dbReference type="Proteomes" id="UP000228921">
    <property type="component" value="Unassembled WGS sequence"/>
</dbReference>
<gene>
    <name evidence="2" type="ORF">CUN51_03870</name>
</gene>
<name>A0A2M8P1Q1_9CHLR</name>
<evidence type="ECO:0000313" key="2">
    <source>
        <dbReference type="EMBL" id="PJF31475.1"/>
    </source>
</evidence>
<comment type="caution">
    <text evidence="2">The sequence shown here is derived from an EMBL/GenBank/DDBJ whole genome shotgun (WGS) entry which is preliminary data.</text>
</comment>
<reference evidence="2 3" key="1">
    <citation type="submission" date="2017-11" db="EMBL/GenBank/DDBJ databases">
        <title>Evolution of Phototrophy in the Chloroflexi Phylum Driven by Horizontal Gene Transfer.</title>
        <authorList>
            <person name="Ward L.M."/>
            <person name="Hemp J."/>
            <person name="Shih P.M."/>
            <person name="Mcglynn S.E."/>
            <person name="Fischer W."/>
        </authorList>
    </citation>
    <scope>NUCLEOTIDE SEQUENCE [LARGE SCALE GENOMIC DNA]</scope>
    <source>
        <strain evidence="2">CP2_2F</strain>
    </source>
</reference>
<evidence type="ECO:0000313" key="3">
    <source>
        <dbReference type="Proteomes" id="UP000228921"/>
    </source>
</evidence>
<proteinExistence type="predicted"/>
<protein>
    <recommendedName>
        <fullName evidence="1">RiboL-PSP-HEPN domain-containing protein</fullName>
    </recommendedName>
</protein>
<dbReference type="EMBL" id="PGTK01000003">
    <property type="protein sequence ID" value="PJF31475.1"/>
    <property type="molecule type" value="Genomic_DNA"/>
</dbReference>
<sequence length="64" mass="7139">MRLRASDLDAALDSIVNYRNAIAHTGSVPVQSTFPDAVRYFESAKSIVRLLFEVCRDQPVEANN</sequence>
<dbReference type="AlphaFoldDB" id="A0A2M8P1Q1"/>
<feature type="domain" description="RiboL-PSP-HEPN" evidence="1">
    <location>
        <begin position="10"/>
        <end position="55"/>
    </location>
</feature>
<organism evidence="2 3">
    <name type="scientific">Candidatus Thermofonsia Clade 1 bacterium</name>
    <dbReference type="NCBI Taxonomy" id="2364210"/>
    <lineage>
        <taxon>Bacteria</taxon>
        <taxon>Bacillati</taxon>
        <taxon>Chloroflexota</taxon>
        <taxon>Candidatus Thermofontia</taxon>
        <taxon>Candidatus Thermofonsia Clade 1</taxon>
    </lineage>
</organism>
<accession>A0A2M8P1Q1</accession>
<dbReference type="Pfam" id="PF18735">
    <property type="entry name" value="HEPN_RiboL-PSP"/>
    <property type="match status" value="1"/>
</dbReference>
<evidence type="ECO:0000259" key="1">
    <source>
        <dbReference type="Pfam" id="PF18735"/>
    </source>
</evidence>